<dbReference type="InterPro" id="IPR020845">
    <property type="entry name" value="AMP-binding_CS"/>
</dbReference>
<evidence type="ECO:0000313" key="7">
    <source>
        <dbReference type="EMBL" id="CQD23729.1"/>
    </source>
</evidence>
<dbReference type="GO" id="GO:0044539">
    <property type="term" value="P:long-chain fatty acid import into cell"/>
    <property type="evidence" value="ECO:0007669"/>
    <property type="project" value="TreeGrafter"/>
</dbReference>
<evidence type="ECO:0000313" key="8">
    <source>
        <dbReference type="Proteomes" id="UP000182227"/>
    </source>
</evidence>
<feature type="domain" description="AMP-dependent synthetase/ligase" evidence="6">
    <location>
        <begin position="28"/>
        <end position="246"/>
    </location>
</feature>
<dbReference type="GO" id="GO:0005886">
    <property type="term" value="C:plasma membrane"/>
    <property type="evidence" value="ECO:0007669"/>
    <property type="project" value="TreeGrafter"/>
</dbReference>
<keyword evidence="2" id="KW-0436">Ligase</keyword>
<dbReference type="AlphaFoldDB" id="A0A0U1DW93"/>
<dbReference type="Pfam" id="PF00501">
    <property type="entry name" value="AMP-binding"/>
    <property type="match status" value="1"/>
</dbReference>
<reference evidence="7 8" key="1">
    <citation type="submission" date="2015-03" db="EMBL/GenBank/DDBJ databases">
        <authorList>
            <person name="Murphy D."/>
        </authorList>
    </citation>
    <scope>NUCLEOTIDE SEQUENCE [LARGE SCALE GENOMIC DNA]</scope>
    <source>
        <strain evidence="7 8">D16</strain>
    </source>
</reference>
<dbReference type="Gene3D" id="3.40.50.12780">
    <property type="entry name" value="N-terminal domain of ligase-like"/>
    <property type="match status" value="1"/>
</dbReference>
<keyword evidence="4" id="KW-0067">ATP-binding</keyword>
<evidence type="ECO:0000259" key="6">
    <source>
        <dbReference type="Pfam" id="PF00501"/>
    </source>
</evidence>
<evidence type="ECO:0000256" key="1">
    <source>
        <dbReference type="ARBA" id="ARBA00006432"/>
    </source>
</evidence>
<dbReference type="SUPFAM" id="SSF56801">
    <property type="entry name" value="Acetyl-CoA synthetase-like"/>
    <property type="match status" value="1"/>
</dbReference>
<evidence type="ECO:0000256" key="2">
    <source>
        <dbReference type="ARBA" id="ARBA00022598"/>
    </source>
</evidence>
<keyword evidence="3" id="KW-0547">Nucleotide-binding</keyword>
<dbReference type="PROSITE" id="PS00455">
    <property type="entry name" value="AMP_BINDING"/>
    <property type="match status" value="1"/>
</dbReference>
<sequence length="288" mass="30199">MGGPAAGPTVTELLVPLAEVTDRGLYQEDSFVSWADHIAAGAAVAAALRARLDPSKPPHIGALLGNTTFFSSLLVAAGLTGLVPVGLNQTRRGEALARDIAKADCQLVLADNPDAVPPGVDFIDVESAEWATELASYRDVPVTFAELAADDLFMLIFTSGTSGDPKAVRVTHDKVAFPGRMLADRFGLGPADTVYLSMPLFHSNAIMAGWAVAAAAGASIALRRKFSASGFIPDIRRYGATYANYVASRCPTSWPQSRLPTTPTIRCGSSTATRAHRGTWAGSPSGSR</sequence>
<dbReference type="EMBL" id="CTEF01000006">
    <property type="protein sequence ID" value="CQD23729.1"/>
    <property type="molecule type" value="Genomic_DNA"/>
</dbReference>
<organism evidence="7 8">
    <name type="scientific">Mycolicibacterium conceptionense</name>
    <dbReference type="NCBI Taxonomy" id="451644"/>
    <lineage>
        <taxon>Bacteria</taxon>
        <taxon>Bacillati</taxon>
        <taxon>Actinomycetota</taxon>
        <taxon>Actinomycetes</taxon>
        <taxon>Mycobacteriales</taxon>
        <taxon>Mycobacteriaceae</taxon>
        <taxon>Mycolicibacterium</taxon>
    </lineage>
</organism>
<dbReference type="GO" id="GO:0005524">
    <property type="term" value="F:ATP binding"/>
    <property type="evidence" value="ECO:0007669"/>
    <property type="project" value="UniProtKB-KW"/>
</dbReference>
<proteinExistence type="inferred from homology"/>
<gene>
    <name evidence="7" type="ORF">BN970_06079</name>
</gene>
<dbReference type="InterPro" id="IPR000873">
    <property type="entry name" value="AMP-dep_synth/lig_dom"/>
</dbReference>
<protein>
    <submittedName>
        <fullName evidence="7">Acyl-CoA synthetase</fullName>
    </submittedName>
</protein>
<dbReference type="GO" id="GO:0005324">
    <property type="term" value="F:long-chain fatty acid transmembrane transporter activity"/>
    <property type="evidence" value="ECO:0007669"/>
    <property type="project" value="TreeGrafter"/>
</dbReference>
<name>A0A0U1DW93_9MYCO</name>
<dbReference type="GO" id="GO:0004467">
    <property type="term" value="F:long-chain fatty acid-CoA ligase activity"/>
    <property type="evidence" value="ECO:0007669"/>
    <property type="project" value="TreeGrafter"/>
</dbReference>
<evidence type="ECO:0000256" key="3">
    <source>
        <dbReference type="ARBA" id="ARBA00022741"/>
    </source>
</evidence>
<accession>A0A0U1DW93</accession>
<dbReference type="Proteomes" id="UP000182227">
    <property type="component" value="Unassembled WGS sequence"/>
</dbReference>
<feature type="region of interest" description="Disordered" evidence="5">
    <location>
        <begin position="257"/>
        <end position="288"/>
    </location>
</feature>
<dbReference type="PANTHER" id="PTHR43107">
    <property type="entry name" value="LONG-CHAIN FATTY ACID TRANSPORT PROTEIN"/>
    <property type="match status" value="1"/>
</dbReference>
<comment type="similarity">
    <text evidence="1">Belongs to the ATP-dependent AMP-binding enzyme family.</text>
</comment>
<dbReference type="PANTHER" id="PTHR43107:SF15">
    <property type="entry name" value="FATTY ACID TRANSPORT PROTEIN 3, ISOFORM A"/>
    <property type="match status" value="1"/>
</dbReference>
<evidence type="ECO:0000256" key="5">
    <source>
        <dbReference type="SAM" id="MobiDB-lite"/>
    </source>
</evidence>
<evidence type="ECO:0000256" key="4">
    <source>
        <dbReference type="ARBA" id="ARBA00022840"/>
    </source>
</evidence>
<dbReference type="InterPro" id="IPR042099">
    <property type="entry name" value="ANL_N_sf"/>
</dbReference>
<feature type="compositionally biased region" description="Polar residues" evidence="5">
    <location>
        <begin position="257"/>
        <end position="273"/>
    </location>
</feature>